<dbReference type="EMBL" id="JACXBF010000128">
    <property type="protein sequence ID" value="MBD2800052.1"/>
    <property type="molecule type" value="Genomic_DNA"/>
</dbReference>
<dbReference type="AlphaFoldDB" id="A0AAW3YRD1"/>
<evidence type="ECO:0000313" key="1">
    <source>
        <dbReference type="EMBL" id="MBD2800052.1"/>
    </source>
</evidence>
<accession>A0AAW3YRD1</accession>
<protein>
    <submittedName>
        <fullName evidence="1">Uncharacterized protein</fullName>
    </submittedName>
</protein>
<dbReference type="RefSeq" id="WP_323868639.1">
    <property type="nucleotide sequence ID" value="NZ_JACXBF010000128.1"/>
</dbReference>
<dbReference type="Proteomes" id="UP001193920">
    <property type="component" value="Unassembled WGS sequence"/>
</dbReference>
<organism evidence="1">
    <name type="scientific">Xenorhabdus szentirmaii</name>
    <dbReference type="NCBI Taxonomy" id="290112"/>
    <lineage>
        <taxon>Bacteria</taxon>
        <taxon>Pseudomonadati</taxon>
        <taxon>Pseudomonadota</taxon>
        <taxon>Gammaproteobacteria</taxon>
        <taxon>Enterobacterales</taxon>
        <taxon>Morganellaceae</taxon>
        <taxon>Xenorhabdus</taxon>
    </lineage>
</organism>
<gene>
    <name evidence="1" type="ORF">ID854_06160</name>
</gene>
<reference evidence="1" key="1">
    <citation type="submission" date="2020-09" db="EMBL/GenBank/DDBJ databases">
        <authorList>
            <person name="Palma L."/>
            <person name="Caballero P."/>
            <person name="Berry C."/>
            <person name="Del Valle E."/>
        </authorList>
    </citation>
    <scope>NUCLEOTIDE SEQUENCE</scope>
    <source>
        <strain evidence="1">M</strain>
    </source>
</reference>
<sequence>MKSEKFDKKIAMELAINKLNHDKIPYIPDTLVCFYMEKYKFHDGFRSGWLVSAKLNVAENFEPDTIFVEVSEHNGTVYIPSLL</sequence>
<name>A0AAW3YRD1_9GAMM</name>
<reference evidence="1" key="2">
    <citation type="journal article" date="2024" name="Toxins">
        <title>Genome Sequence Analysis of Native Xenorhabdus Strains Isolated from Entomopathogenic Nematodes in Argentina.</title>
        <authorList>
            <person name="Palma L."/>
            <person name="Frizzo L."/>
            <person name="Kaiser S."/>
            <person name="Berry C."/>
            <person name="Caballero P."/>
            <person name="Bode H.B."/>
            <person name="Del Valle E.E."/>
        </authorList>
    </citation>
    <scope>NUCLEOTIDE SEQUENCE</scope>
    <source>
        <strain evidence="1">M</strain>
    </source>
</reference>
<proteinExistence type="predicted"/>
<comment type="caution">
    <text evidence="1">The sequence shown here is derived from an EMBL/GenBank/DDBJ whole genome shotgun (WGS) entry which is preliminary data.</text>
</comment>